<evidence type="ECO:0000313" key="11">
    <source>
        <dbReference type="WBParaSite" id="ACRNAN_scaffold63.g25884.t1"/>
    </source>
</evidence>
<dbReference type="InterPro" id="IPR033121">
    <property type="entry name" value="PEPTIDASE_A1"/>
</dbReference>
<keyword evidence="6" id="KW-1015">Disulfide bond</keyword>
<dbReference type="PROSITE" id="PS00141">
    <property type="entry name" value="ASP_PROTEASE"/>
    <property type="match status" value="1"/>
</dbReference>
<name>A0A914E9Q4_9BILA</name>
<dbReference type="GO" id="GO:0005764">
    <property type="term" value="C:lysosome"/>
    <property type="evidence" value="ECO:0007669"/>
    <property type="project" value="TreeGrafter"/>
</dbReference>
<keyword evidence="3 7" id="KW-0064">Aspartyl protease</keyword>
<dbReference type="AlphaFoldDB" id="A0A914E9Q4"/>
<dbReference type="Pfam" id="PF00026">
    <property type="entry name" value="Asp"/>
    <property type="match status" value="1"/>
</dbReference>
<dbReference type="InterPro" id="IPR001969">
    <property type="entry name" value="Aspartic_peptidase_AS"/>
</dbReference>
<evidence type="ECO:0000256" key="6">
    <source>
        <dbReference type="PIRSR" id="PIRSR601461-2"/>
    </source>
</evidence>
<dbReference type="GO" id="GO:0006508">
    <property type="term" value="P:proteolysis"/>
    <property type="evidence" value="ECO:0007669"/>
    <property type="project" value="UniProtKB-KW"/>
</dbReference>
<organism evidence="10 11">
    <name type="scientific">Acrobeloides nanus</name>
    <dbReference type="NCBI Taxonomy" id="290746"/>
    <lineage>
        <taxon>Eukaryota</taxon>
        <taxon>Metazoa</taxon>
        <taxon>Ecdysozoa</taxon>
        <taxon>Nematoda</taxon>
        <taxon>Chromadorea</taxon>
        <taxon>Rhabditida</taxon>
        <taxon>Tylenchina</taxon>
        <taxon>Cephalobomorpha</taxon>
        <taxon>Cephaloboidea</taxon>
        <taxon>Cephalobidae</taxon>
        <taxon>Acrobeloides</taxon>
    </lineage>
</organism>
<evidence type="ECO:0000256" key="5">
    <source>
        <dbReference type="PIRSR" id="PIRSR601461-1"/>
    </source>
</evidence>
<reference evidence="11" key="1">
    <citation type="submission" date="2022-11" db="UniProtKB">
        <authorList>
            <consortium name="WormBaseParasite"/>
        </authorList>
    </citation>
    <scope>IDENTIFICATION</scope>
</reference>
<keyword evidence="2 8" id="KW-0732">Signal</keyword>
<feature type="domain" description="Peptidase A1" evidence="9">
    <location>
        <begin position="76"/>
        <end position="436"/>
    </location>
</feature>
<keyword evidence="10" id="KW-1185">Reference proteome</keyword>
<comment type="similarity">
    <text evidence="1 7">Belongs to the peptidase A1 family.</text>
</comment>
<dbReference type="Proteomes" id="UP000887540">
    <property type="component" value="Unplaced"/>
</dbReference>
<feature type="disulfide bond" evidence="6">
    <location>
        <begin position="107"/>
        <end position="157"/>
    </location>
</feature>
<evidence type="ECO:0000256" key="3">
    <source>
        <dbReference type="ARBA" id="ARBA00022750"/>
    </source>
</evidence>
<dbReference type="PANTHER" id="PTHR47966:SF45">
    <property type="entry name" value="PEPTIDASE A1 DOMAIN-CONTAINING PROTEIN"/>
    <property type="match status" value="1"/>
</dbReference>
<evidence type="ECO:0000256" key="1">
    <source>
        <dbReference type="ARBA" id="ARBA00007447"/>
    </source>
</evidence>
<dbReference type="WBParaSite" id="ACRNAN_scaffold63.g25884.t1">
    <property type="protein sequence ID" value="ACRNAN_scaffold63.g25884.t1"/>
    <property type="gene ID" value="ACRNAN_scaffold63.g25884"/>
</dbReference>
<evidence type="ECO:0000313" key="10">
    <source>
        <dbReference type="Proteomes" id="UP000887540"/>
    </source>
</evidence>
<dbReference type="GO" id="GO:0004190">
    <property type="term" value="F:aspartic-type endopeptidase activity"/>
    <property type="evidence" value="ECO:0007669"/>
    <property type="project" value="UniProtKB-KW"/>
</dbReference>
<feature type="chain" id="PRO_5037801165" evidence="8">
    <location>
        <begin position="18"/>
        <end position="443"/>
    </location>
</feature>
<proteinExistence type="inferred from homology"/>
<dbReference type="InterPro" id="IPR021109">
    <property type="entry name" value="Peptidase_aspartic_dom_sf"/>
</dbReference>
<evidence type="ECO:0000256" key="7">
    <source>
        <dbReference type="RuleBase" id="RU000454"/>
    </source>
</evidence>
<evidence type="ECO:0000256" key="2">
    <source>
        <dbReference type="ARBA" id="ARBA00022729"/>
    </source>
</evidence>
<feature type="signal peptide" evidence="8">
    <location>
        <begin position="1"/>
        <end position="17"/>
    </location>
</feature>
<dbReference type="PROSITE" id="PS51767">
    <property type="entry name" value="PEPTIDASE_A1"/>
    <property type="match status" value="1"/>
</dbReference>
<feature type="active site" evidence="5">
    <location>
        <position position="329"/>
    </location>
</feature>
<dbReference type="PANTHER" id="PTHR47966">
    <property type="entry name" value="BETA-SITE APP-CLEAVING ENZYME, ISOFORM A-RELATED"/>
    <property type="match status" value="1"/>
</dbReference>
<accession>A0A914E9Q4</accession>
<dbReference type="InterPro" id="IPR001461">
    <property type="entry name" value="Aspartic_peptidase_A1"/>
</dbReference>
<dbReference type="Gene3D" id="2.40.70.10">
    <property type="entry name" value="Acid Proteases"/>
    <property type="match status" value="2"/>
</dbReference>
<protein>
    <submittedName>
        <fullName evidence="11">Peptidase A1 domain-containing protein</fullName>
    </submittedName>
</protein>
<dbReference type="FunFam" id="2.40.70.10:FF:000052">
    <property type="entry name" value="ASpartyl Protease"/>
    <property type="match status" value="1"/>
</dbReference>
<evidence type="ECO:0000256" key="4">
    <source>
        <dbReference type="ARBA" id="ARBA00023180"/>
    </source>
</evidence>
<dbReference type="CDD" id="cd05471">
    <property type="entry name" value="pepsin_like"/>
    <property type="match status" value="1"/>
</dbReference>
<evidence type="ECO:0000259" key="9">
    <source>
        <dbReference type="PROSITE" id="PS51767"/>
    </source>
</evidence>
<keyword evidence="7" id="KW-0645">Protease</keyword>
<evidence type="ECO:0000256" key="8">
    <source>
        <dbReference type="SAM" id="SignalP"/>
    </source>
</evidence>
<sequence length="443" mass="47654">MKLRLIVLLALLGLAMSEVFQHQITKIKSARRRMREQGTWKDHLARKELKRLYKQQHPKTFATVSQNVNDWEDMEYVGNITIGTPGQPFAIILDTGSSNLWVPDVTCGSGGGDCNTDSGCNQQGIVCELLCDDPNCCSGAKSAFSRVFRKRSGKVACTGKHLFNSSLSSTYQQNGQSWEIEYGSGSASGFLGVDTVSFGAAGTQQLVVPKTTFGQATDIADVFAQDPAIDGILGLAFTSLAVDNVIPPFINAVNQQLVDQPIFTVYLEERGDIDNTPGGVFTYGGLDTKNCGPVIAYQPLSSATYFQFSIQSIGVGSFSSNAGWDVISDTGTSFIGGPQDVISAIGQAVGATYDDQEGAYFIDCNANPGPVTITIGGKQYQLPKKNTVTDAGQGQCFWDFFPFDFGGFGPSWILGDPFIRSYCNVYDVGQQRIGFTTVTASGK</sequence>
<keyword evidence="7" id="KW-0378">Hydrolase</keyword>
<feature type="active site" evidence="5">
    <location>
        <position position="94"/>
    </location>
</feature>
<keyword evidence="4" id="KW-0325">Glycoprotein</keyword>
<dbReference type="InterPro" id="IPR034164">
    <property type="entry name" value="Pepsin-like_dom"/>
</dbReference>
<dbReference type="PRINTS" id="PR00792">
    <property type="entry name" value="PEPSIN"/>
</dbReference>
<dbReference type="SUPFAM" id="SSF50630">
    <property type="entry name" value="Acid proteases"/>
    <property type="match status" value="1"/>
</dbReference>